<evidence type="ECO:0000256" key="2">
    <source>
        <dbReference type="ARBA" id="ARBA00022525"/>
    </source>
</evidence>
<dbReference type="Proteomes" id="UP001591681">
    <property type="component" value="Unassembled WGS sequence"/>
</dbReference>
<feature type="region of interest" description="Disordered" evidence="4">
    <location>
        <begin position="457"/>
        <end position="513"/>
    </location>
</feature>
<evidence type="ECO:0000256" key="3">
    <source>
        <dbReference type="ARBA" id="ARBA00022729"/>
    </source>
</evidence>
<feature type="region of interest" description="Disordered" evidence="4">
    <location>
        <begin position="363"/>
        <end position="430"/>
    </location>
</feature>
<feature type="region of interest" description="Disordered" evidence="4">
    <location>
        <begin position="636"/>
        <end position="655"/>
    </location>
</feature>
<feature type="domain" description="CIROZ beta" evidence="5">
    <location>
        <begin position="210"/>
        <end position="307"/>
    </location>
</feature>
<feature type="region of interest" description="Disordered" evidence="4">
    <location>
        <begin position="533"/>
        <end position="558"/>
    </location>
</feature>
<comment type="caution">
    <text evidence="7">The sequence shown here is derived from an EMBL/GenBank/DDBJ whole genome shotgun (WGS) entry which is preliminary data.</text>
</comment>
<feature type="compositionally biased region" description="Polar residues" evidence="4">
    <location>
        <begin position="457"/>
        <end position="504"/>
    </location>
</feature>
<dbReference type="PANTHER" id="PTHR38653">
    <property type="entry name" value="GENE 572-RELATED"/>
    <property type="match status" value="1"/>
</dbReference>
<feature type="compositionally biased region" description="Polar residues" evidence="4">
    <location>
        <begin position="382"/>
        <end position="422"/>
    </location>
</feature>
<dbReference type="InterPro" id="IPR049521">
    <property type="entry name" value="CIROZ_b"/>
</dbReference>
<feature type="compositionally biased region" description="Polar residues" evidence="4">
    <location>
        <begin position="363"/>
        <end position="375"/>
    </location>
</feature>
<feature type="domain" description="Zona pellucida sperm-binding protein 1/4 Ig-like" evidence="6">
    <location>
        <begin position="35"/>
        <end position="95"/>
    </location>
</feature>
<dbReference type="Pfam" id="PF15094">
    <property type="entry name" value="DUF4556"/>
    <property type="match status" value="1"/>
</dbReference>
<evidence type="ECO:0000256" key="4">
    <source>
        <dbReference type="SAM" id="MobiDB-lite"/>
    </source>
</evidence>
<protein>
    <submittedName>
        <fullName evidence="7">Uncharacterized protein</fullName>
    </submittedName>
</protein>
<gene>
    <name evidence="7" type="ORF">ACEWY4_000415</name>
</gene>
<keyword evidence="8" id="KW-1185">Reference proteome</keyword>
<evidence type="ECO:0000259" key="5">
    <source>
        <dbReference type="Pfam" id="PF15094"/>
    </source>
</evidence>
<keyword evidence="3" id="KW-0732">Signal</keyword>
<dbReference type="InterPro" id="IPR027956">
    <property type="entry name" value="CIROZ"/>
</dbReference>
<keyword evidence="2" id="KW-0964">Secreted</keyword>
<organism evidence="7 8">
    <name type="scientific">Coilia grayii</name>
    <name type="common">Gray's grenadier anchovy</name>
    <dbReference type="NCBI Taxonomy" id="363190"/>
    <lineage>
        <taxon>Eukaryota</taxon>
        <taxon>Metazoa</taxon>
        <taxon>Chordata</taxon>
        <taxon>Craniata</taxon>
        <taxon>Vertebrata</taxon>
        <taxon>Euteleostomi</taxon>
        <taxon>Actinopterygii</taxon>
        <taxon>Neopterygii</taxon>
        <taxon>Teleostei</taxon>
        <taxon>Clupei</taxon>
        <taxon>Clupeiformes</taxon>
        <taxon>Clupeoidei</taxon>
        <taxon>Engraulidae</taxon>
        <taxon>Coilinae</taxon>
        <taxon>Coilia</taxon>
    </lineage>
</organism>
<dbReference type="GO" id="GO:0005576">
    <property type="term" value="C:extracellular region"/>
    <property type="evidence" value="ECO:0007669"/>
    <property type="project" value="UniProtKB-SubCell"/>
</dbReference>
<feature type="compositionally biased region" description="Polar residues" evidence="4">
    <location>
        <begin position="714"/>
        <end position="726"/>
    </location>
</feature>
<dbReference type="InterPro" id="IPR054554">
    <property type="entry name" value="ZP1/4_Ig-like"/>
</dbReference>
<dbReference type="Pfam" id="PF22821">
    <property type="entry name" value="ZP1_ZP4_Ig-like"/>
    <property type="match status" value="1"/>
</dbReference>
<feature type="compositionally biased region" description="Polar residues" evidence="4">
    <location>
        <begin position="955"/>
        <end position="979"/>
    </location>
</feature>
<evidence type="ECO:0000259" key="6">
    <source>
        <dbReference type="Pfam" id="PF22821"/>
    </source>
</evidence>
<feature type="region of interest" description="Disordered" evidence="4">
    <location>
        <begin position="701"/>
        <end position="726"/>
    </location>
</feature>
<dbReference type="AlphaFoldDB" id="A0ABD1KWM1"/>
<dbReference type="EMBL" id="JBHFQA010000001">
    <property type="protein sequence ID" value="KAL2103547.1"/>
    <property type="molecule type" value="Genomic_DNA"/>
</dbReference>
<accession>A0ABD1KWM1</accession>
<feature type="region of interest" description="Disordered" evidence="4">
    <location>
        <begin position="929"/>
        <end position="979"/>
    </location>
</feature>
<feature type="compositionally biased region" description="Polar residues" evidence="4">
    <location>
        <begin position="536"/>
        <end position="550"/>
    </location>
</feature>
<name>A0ABD1KWM1_9TELE</name>
<reference evidence="7 8" key="1">
    <citation type="submission" date="2024-09" db="EMBL/GenBank/DDBJ databases">
        <title>A chromosome-level genome assembly of Gray's grenadier anchovy, Coilia grayii.</title>
        <authorList>
            <person name="Fu Z."/>
        </authorList>
    </citation>
    <scope>NUCLEOTIDE SEQUENCE [LARGE SCALE GENOMIC DNA]</scope>
    <source>
        <strain evidence="7">G4</strain>
        <tissue evidence="7">Muscle</tissue>
    </source>
</reference>
<proteinExistence type="predicted"/>
<comment type="subcellular location">
    <subcellularLocation>
        <location evidence="1">Secreted</location>
    </subcellularLocation>
</comment>
<dbReference type="PANTHER" id="PTHR38653:SF1">
    <property type="entry name" value="GENE 572-RELATED"/>
    <property type="match status" value="1"/>
</dbReference>
<evidence type="ECO:0000313" key="7">
    <source>
        <dbReference type="EMBL" id="KAL2103547.1"/>
    </source>
</evidence>
<sequence length="979" mass="107113">MELWIHKARIEGLRLWLSGMMRIQVSLVSLEQLNQQLSACGFALHKDPDKNFIFRVMYTGCFVQLRHGSYVMELNLLKRIHRFGGRSHNYVMKCPTVTSPPNREHIRCDPDFIQVTRQVPLDSWNKELQWSLALRGSLVVALEDASLIQVNVERSGSNISIQGRRREILRPVLVIETKGEFLPLKLVSGHYAYSMEATCPDVSSSIPEMTVLNIFKCRMGLTRRGGYENDTLSVSSVLVNQTDKFTWSENSDFVQLVIPTSAIQHNKSCMGEVGVDLLQHFFRVDAVLSFKETNHKMHWTMENTLPCMRSSGPLLVEQQHSSTSESPLPVFPTLSISTVDLHSNLPTPAQKMATSTISVTSTMHHSREPANSTAKPTERLNAKSSTTVNTRQPLADKQQTNTTVSKNTVPSSPLLVKSTSKRYTVGHTSAGIGQTLERSWTRSDGPQPTFSTVVDQTVQELSGSPLSKEQTNPLGTGQTTPAVSVKSDTTLTPSRTQSHNSENVLKTPWSRYKDQRSESSSSILLAFMKPVDQRGAKSTSTPQQTVTETITPGPGATSVTMNVSQPVTSSATQGLHQTVMSSGATTWSTTWSTDFPHTSPFHLSAGSHDSTQVAPYSVLTAEKSETFGVVSLTPASHGLETEPRTGIPIPASPHAPPGSLRGIITQLVPEVMATLDLSTTTPLYVPTKTLVPSHYPVTRGPNVRPIDTDEVLHSTPSIPTRNTPYFNTETEYGGIVGKETNTVPPVSLITTLDSRMGRSEMILKGLLYGNTGHVKDSGVLYTQQWTSPVKRQRSPPVHHTQRPALTTVFLSEDQNPDKTTRASRVIHTASVSKQVASSKAYHQSYVFKTNTMDPSQKQIAYAPAQTPTMAQNSQSLLVLKHSSTTAISEPQQFALYTPSQPRVKGTLSEAIVPTAPSIPATHVEISASTRASSMNPNLPPQSVTGNLTGDAEIATDQTSQTERPASHINISVSTSQSHH</sequence>
<evidence type="ECO:0000256" key="1">
    <source>
        <dbReference type="ARBA" id="ARBA00004613"/>
    </source>
</evidence>
<feature type="compositionally biased region" description="Polar residues" evidence="4">
    <location>
        <begin position="929"/>
        <end position="947"/>
    </location>
</feature>
<evidence type="ECO:0000313" key="8">
    <source>
        <dbReference type="Proteomes" id="UP001591681"/>
    </source>
</evidence>